<keyword evidence="3" id="KW-1003">Cell membrane</keyword>
<keyword evidence="6 7" id="KW-0472">Membrane</keyword>
<dbReference type="InterPro" id="IPR000515">
    <property type="entry name" value="MetI-like"/>
</dbReference>
<comment type="subcellular location">
    <subcellularLocation>
        <location evidence="1 7">Cell membrane</location>
        <topology evidence="1 7">Multi-pass membrane protein</topology>
    </subcellularLocation>
</comment>
<name>A0AAJ6HNY2_9ACTN</name>
<dbReference type="Proteomes" id="UP001235874">
    <property type="component" value="Chromosome"/>
</dbReference>
<evidence type="ECO:0000313" key="9">
    <source>
        <dbReference type="EMBL" id="WLS43512.1"/>
    </source>
</evidence>
<dbReference type="KEGG" id="mprn:Q3V37_19120"/>
<reference evidence="9 10" key="1">
    <citation type="submission" date="2023-07" db="EMBL/GenBank/DDBJ databases">
        <title>Micromonospora profundi TRM 95458 converts glycerol to a new osmotic compound.</title>
        <authorList>
            <person name="Lu D."/>
        </authorList>
    </citation>
    <scope>NUCLEOTIDE SEQUENCE [LARGE SCALE GENOMIC DNA]</scope>
    <source>
        <strain evidence="9 10">TRM95458</strain>
    </source>
</reference>
<keyword evidence="2 7" id="KW-0813">Transport</keyword>
<dbReference type="Pfam" id="PF12911">
    <property type="entry name" value="OppC_N"/>
    <property type="match status" value="1"/>
</dbReference>
<evidence type="ECO:0000256" key="7">
    <source>
        <dbReference type="RuleBase" id="RU363032"/>
    </source>
</evidence>
<evidence type="ECO:0000256" key="2">
    <source>
        <dbReference type="ARBA" id="ARBA00022448"/>
    </source>
</evidence>
<dbReference type="InterPro" id="IPR035906">
    <property type="entry name" value="MetI-like_sf"/>
</dbReference>
<accession>A0AAJ6HNY2</accession>
<evidence type="ECO:0000256" key="3">
    <source>
        <dbReference type="ARBA" id="ARBA00022475"/>
    </source>
</evidence>
<feature type="domain" description="ABC transmembrane type-1" evidence="8">
    <location>
        <begin position="96"/>
        <end position="285"/>
    </location>
</feature>
<dbReference type="PANTHER" id="PTHR43386:SF25">
    <property type="entry name" value="PEPTIDE ABC TRANSPORTER PERMEASE PROTEIN"/>
    <property type="match status" value="1"/>
</dbReference>
<protein>
    <submittedName>
        <fullName evidence="9">ABC transporter permease</fullName>
    </submittedName>
</protein>
<feature type="transmembrane region" description="Helical" evidence="7">
    <location>
        <begin position="131"/>
        <end position="153"/>
    </location>
</feature>
<comment type="similarity">
    <text evidence="7">Belongs to the binding-protein-dependent transport system permease family.</text>
</comment>
<keyword evidence="5 7" id="KW-1133">Transmembrane helix</keyword>
<dbReference type="InterPro" id="IPR025966">
    <property type="entry name" value="OppC_N"/>
</dbReference>
<feature type="transmembrane region" description="Helical" evidence="7">
    <location>
        <begin position="217"/>
        <end position="240"/>
    </location>
</feature>
<evidence type="ECO:0000313" key="10">
    <source>
        <dbReference type="Proteomes" id="UP001235874"/>
    </source>
</evidence>
<organism evidence="9 10">
    <name type="scientific">Micromonospora profundi</name>
    <dbReference type="NCBI Taxonomy" id="1420889"/>
    <lineage>
        <taxon>Bacteria</taxon>
        <taxon>Bacillati</taxon>
        <taxon>Actinomycetota</taxon>
        <taxon>Actinomycetes</taxon>
        <taxon>Micromonosporales</taxon>
        <taxon>Micromonosporaceae</taxon>
        <taxon>Micromonospora</taxon>
    </lineage>
</organism>
<feature type="transmembrane region" description="Helical" evidence="7">
    <location>
        <begin position="159"/>
        <end position="178"/>
    </location>
</feature>
<dbReference type="InterPro" id="IPR050366">
    <property type="entry name" value="BP-dependent_transpt_permease"/>
</dbReference>
<dbReference type="AlphaFoldDB" id="A0AAJ6HNY2"/>
<evidence type="ECO:0000256" key="1">
    <source>
        <dbReference type="ARBA" id="ARBA00004651"/>
    </source>
</evidence>
<sequence>MTTSMDPRTAATPLRVRVGLGARRPRSASGPRAVAFWIGSAVVVLVLLAGLLAPWLAPYDPLAIDPADPYAGPSAAHWLGTDANGRDVLSRLMHGSASSFRGIAITVGVAGVFGSLWGLVAGYVGGPVDEVLMRLADAVISFPGIVLAIAITGALGPSLLTAMLSVGVVFAPIVARLLRAQVLALRQAEFVLVARSLGVRGWRIALRHVLPNAMGPVVVQLCGLASTALIIEAALGFLGLGVQPPAPSWGPDLARAYADFYVNPLLTVAPGLLITATAFAISQVGDGLRDRLRIG</sequence>
<evidence type="ECO:0000256" key="4">
    <source>
        <dbReference type="ARBA" id="ARBA00022692"/>
    </source>
</evidence>
<feature type="transmembrane region" description="Helical" evidence="7">
    <location>
        <begin position="260"/>
        <end position="281"/>
    </location>
</feature>
<dbReference type="PANTHER" id="PTHR43386">
    <property type="entry name" value="OLIGOPEPTIDE TRANSPORT SYSTEM PERMEASE PROTEIN APPC"/>
    <property type="match status" value="1"/>
</dbReference>
<dbReference type="GO" id="GO:0055085">
    <property type="term" value="P:transmembrane transport"/>
    <property type="evidence" value="ECO:0007669"/>
    <property type="project" value="InterPro"/>
</dbReference>
<dbReference type="CDD" id="cd06261">
    <property type="entry name" value="TM_PBP2"/>
    <property type="match status" value="1"/>
</dbReference>
<dbReference type="Pfam" id="PF00528">
    <property type="entry name" value="BPD_transp_1"/>
    <property type="match status" value="1"/>
</dbReference>
<dbReference type="RefSeq" id="WP_306270971.1">
    <property type="nucleotide sequence ID" value="NZ_CP130472.1"/>
</dbReference>
<feature type="transmembrane region" description="Helical" evidence="7">
    <location>
        <begin position="33"/>
        <end position="57"/>
    </location>
</feature>
<dbReference type="PROSITE" id="PS50928">
    <property type="entry name" value="ABC_TM1"/>
    <property type="match status" value="1"/>
</dbReference>
<keyword evidence="10" id="KW-1185">Reference proteome</keyword>
<dbReference type="SUPFAM" id="SSF161098">
    <property type="entry name" value="MetI-like"/>
    <property type="match status" value="1"/>
</dbReference>
<keyword evidence="4 7" id="KW-0812">Transmembrane</keyword>
<dbReference type="GO" id="GO:0005886">
    <property type="term" value="C:plasma membrane"/>
    <property type="evidence" value="ECO:0007669"/>
    <property type="project" value="UniProtKB-SubCell"/>
</dbReference>
<evidence type="ECO:0000256" key="6">
    <source>
        <dbReference type="ARBA" id="ARBA00023136"/>
    </source>
</evidence>
<dbReference type="EMBL" id="CP130472">
    <property type="protein sequence ID" value="WLS43512.1"/>
    <property type="molecule type" value="Genomic_DNA"/>
</dbReference>
<proteinExistence type="inferred from homology"/>
<evidence type="ECO:0000259" key="8">
    <source>
        <dbReference type="PROSITE" id="PS50928"/>
    </source>
</evidence>
<evidence type="ECO:0000256" key="5">
    <source>
        <dbReference type="ARBA" id="ARBA00022989"/>
    </source>
</evidence>
<gene>
    <name evidence="9" type="ORF">Q3V37_19120</name>
</gene>
<feature type="transmembrane region" description="Helical" evidence="7">
    <location>
        <begin position="102"/>
        <end position="124"/>
    </location>
</feature>
<dbReference type="Gene3D" id="1.10.3720.10">
    <property type="entry name" value="MetI-like"/>
    <property type="match status" value="1"/>
</dbReference>